<dbReference type="AlphaFoldDB" id="A0NMR5"/>
<evidence type="ECO:0000313" key="12">
    <source>
        <dbReference type="EMBL" id="EAV46360.1"/>
    </source>
</evidence>
<dbReference type="Pfam" id="PF00005">
    <property type="entry name" value="ABC_tran"/>
    <property type="match status" value="1"/>
</dbReference>
<reference evidence="12 13" key="1">
    <citation type="submission" date="2006-05" db="EMBL/GenBank/DDBJ databases">
        <authorList>
            <person name="King G."/>
            <person name="Ferriera S."/>
            <person name="Johnson J."/>
            <person name="Kravitz S."/>
            <person name="Beeson K."/>
            <person name="Sutton G."/>
            <person name="Rogers Y.-H."/>
            <person name="Friedman R."/>
            <person name="Frazier M."/>
            <person name="Venter J.C."/>
        </authorList>
    </citation>
    <scope>NUCLEOTIDE SEQUENCE [LARGE SCALE GENOMIC DNA]</scope>
    <source>
        <strain evidence="13">ATCC 25650 / DSM 13394 / JCM 20685 / NBRC 16684 / NCIMB 2208 / IAM 12614 / B1</strain>
    </source>
</reference>
<dbReference type="InterPro" id="IPR011527">
    <property type="entry name" value="ABC1_TM_dom"/>
</dbReference>
<feature type="transmembrane region" description="Helical" evidence="9">
    <location>
        <begin position="204"/>
        <end position="222"/>
    </location>
</feature>
<feature type="transmembrane region" description="Helical" evidence="9">
    <location>
        <begin position="320"/>
        <end position="344"/>
    </location>
</feature>
<dbReference type="PROSITE" id="PS00211">
    <property type="entry name" value="ABC_TRANSPORTER_1"/>
    <property type="match status" value="1"/>
</dbReference>
<feature type="transmembrane region" description="Helical" evidence="9">
    <location>
        <begin position="176"/>
        <end position="198"/>
    </location>
</feature>
<dbReference type="Gene3D" id="3.40.50.300">
    <property type="entry name" value="P-loop containing nucleotide triphosphate hydrolases"/>
    <property type="match status" value="1"/>
</dbReference>
<evidence type="ECO:0000256" key="6">
    <source>
        <dbReference type="ARBA" id="ARBA00022989"/>
    </source>
</evidence>
<evidence type="ECO:0000256" key="5">
    <source>
        <dbReference type="ARBA" id="ARBA00022840"/>
    </source>
</evidence>
<evidence type="ECO:0000259" key="11">
    <source>
        <dbReference type="PROSITE" id="PS50929"/>
    </source>
</evidence>
<feature type="compositionally biased region" description="Polar residues" evidence="8">
    <location>
        <begin position="1"/>
        <end position="11"/>
    </location>
</feature>
<dbReference type="PROSITE" id="PS50893">
    <property type="entry name" value="ABC_TRANSPORTER_2"/>
    <property type="match status" value="1"/>
</dbReference>
<dbReference type="eggNOG" id="COG5265">
    <property type="taxonomic scope" value="Bacteria"/>
</dbReference>
<dbReference type="PANTHER" id="PTHR24221:SF654">
    <property type="entry name" value="ATP-BINDING CASSETTE SUB-FAMILY B MEMBER 6"/>
    <property type="match status" value="1"/>
</dbReference>
<dbReference type="PROSITE" id="PS50929">
    <property type="entry name" value="ABC_TM1F"/>
    <property type="match status" value="1"/>
</dbReference>
<evidence type="ECO:0000259" key="10">
    <source>
        <dbReference type="PROSITE" id="PS50893"/>
    </source>
</evidence>
<comment type="caution">
    <text evidence="12">The sequence shown here is derived from an EMBL/GenBank/DDBJ whole genome shotgun (WGS) entry which is preliminary data.</text>
</comment>
<dbReference type="InterPro" id="IPR027417">
    <property type="entry name" value="P-loop_NTPase"/>
</dbReference>
<dbReference type="EMBL" id="AAUW01000001">
    <property type="protein sequence ID" value="EAV46360.1"/>
    <property type="molecule type" value="Genomic_DNA"/>
</dbReference>
<dbReference type="InterPro" id="IPR017871">
    <property type="entry name" value="ABC_transporter-like_CS"/>
</dbReference>
<dbReference type="GO" id="GO:0005524">
    <property type="term" value="F:ATP binding"/>
    <property type="evidence" value="ECO:0007669"/>
    <property type="project" value="UniProtKB-KW"/>
</dbReference>
<dbReference type="SUPFAM" id="SSF90123">
    <property type="entry name" value="ABC transporter transmembrane region"/>
    <property type="match status" value="1"/>
</dbReference>
<accession>A0NMR5</accession>
<dbReference type="PANTHER" id="PTHR24221">
    <property type="entry name" value="ATP-BINDING CASSETTE SUB-FAMILY B"/>
    <property type="match status" value="1"/>
</dbReference>
<keyword evidence="6 9" id="KW-1133">Transmembrane helix</keyword>
<evidence type="ECO:0000256" key="7">
    <source>
        <dbReference type="ARBA" id="ARBA00023136"/>
    </source>
</evidence>
<name>A0NMR5_ROSAI</name>
<dbReference type="InterPro" id="IPR003439">
    <property type="entry name" value="ABC_transporter-like_ATP-bd"/>
</dbReference>
<evidence type="ECO:0000256" key="8">
    <source>
        <dbReference type="SAM" id="MobiDB-lite"/>
    </source>
</evidence>
<dbReference type="CDD" id="cd18582">
    <property type="entry name" value="ABC_6TM_ATM1_ABCB7"/>
    <property type="match status" value="1"/>
</dbReference>
<comment type="subcellular location">
    <subcellularLocation>
        <location evidence="1">Cell membrane</location>
        <topology evidence="1">Multi-pass membrane protein</topology>
    </subcellularLocation>
</comment>
<dbReference type="SUPFAM" id="SSF52540">
    <property type="entry name" value="P-loop containing nucleoside triphosphate hydrolases"/>
    <property type="match status" value="1"/>
</dbReference>
<organism evidence="12 13">
    <name type="scientific">Roseibium aggregatum (strain ATCC 25650 / DSM 13394 / JCM 20685 / NBRC 16684 / NCIMB 2208 / IAM 12614 / B1)</name>
    <name type="common">Stappia aggregata</name>
    <dbReference type="NCBI Taxonomy" id="384765"/>
    <lineage>
        <taxon>Bacteria</taxon>
        <taxon>Pseudomonadati</taxon>
        <taxon>Pseudomonadota</taxon>
        <taxon>Alphaproteobacteria</taxon>
        <taxon>Hyphomicrobiales</taxon>
        <taxon>Stappiaceae</taxon>
        <taxon>Roseibium</taxon>
    </lineage>
</organism>
<keyword evidence="4" id="KW-0547">Nucleotide-binding</keyword>
<evidence type="ECO:0000256" key="4">
    <source>
        <dbReference type="ARBA" id="ARBA00022741"/>
    </source>
</evidence>
<feature type="compositionally biased region" description="Low complexity" evidence="8">
    <location>
        <begin position="13"/>
        <end position="22"/>
    </location>
</feature>
<protein>
    <submittedName>
        <fullName evidence="12">ABC transporter, ATP-binding/permease protein</fullName>
    </submittedName>
</protein>
<keyword evidence="3 9" id="KW-0812">Transmembrane</keyword>
<feature type="transmembrane region" description="Helical" evidence="9">
    <location>
        <begin position="292"/>
        <end position="314"/>
    </location>
</feature>
<feature type="domain" description="ABC transmembrane type-1" evidence="11">
    <location>
        <begin position="61"/>
        <end position="349"/>
    </location>
</feature>
<dbReference type="GO" id="GO:0016887">
    <property type="term" value="F:ATP hydrolysis activity"/>
    <property type="evidence" value="ECO:0007669"/>
    <property type="project" value="InterPro"/>
</dbReference>
<dbReference type="Gene3D" id="1.20.1560.10">
    <property type="entry name" value="ABC transporter type 1, transmembrane domain"/>
    <property type="match status" value="1"/>
</dbReference>
<keyword evidence="7 9" id="KW-0472">Membrane</keyword>
<evidence type="ECO:0000256" key="1">
    <source>
        <dbReference type="ARBA" id="ARBA00004651"/>
    </source>
</evidence>
<feature type="domain" description="ABC transporter" evidence="10">
    <location>
        <begin position="383"/>
        <end position="617"/>
    </location>
</feature>
<dbReference type="Proteomes" id="UP000004848">
    <property type="component" value="Unassembled WGS sequence"/>
</dbReference>
<dbReference type="InterPro" id="IPR039421">
    <property type="entry name" value="Type_1_exporter"/>
</dbReference>
<gene>
    <name evidence="12" type="ORF">SIAM614_11038</name>
</gene>
<evidence type="ECO:0000256" key="9">
    <source>
        <dbReference type="SAM" id="Phobius"/>
    </source>
</evidence>
<dbReference type="Pfam" id="PF00664">
    <property type="entry name" value="ABC_membrane"/>
    <property type="match status" value="1"/>
</dbReference>
<evidence type="ECO:0000256" key="2">
    <source>
        <dbReference type="ARBA" id="ARBA00005417"/>
    </source>
</evidence>
<feature type="transmembrane region" description="Helical" evidence="9">
    <location>
        <begin position="60"/>
        <end position="83"/>
    </location>
</feature>
<dbReference type="FunFam" id="3.40.50.300:FF:003468">
    <property type="entry name" value="ABC transporter"/>
    <property type="match status" value="1"/>
</dbReference>
<evidence type="ECO:0000256" key="3">
    <source>
        <dbReference type="ARBA" id="ARBA00022692"/>
    </source>
</evidence>
<sequence>MTDQTATTPQKPSAAASGSQSAQAHIRKPVNADEGSTFTTLANLWPYIWPSNRPDLKQRVLLAIFTLIIAKIVTVLSPYFFAWATDALTGEGSNLPAFLVAPVMLVLAYNAARVLAVAFNQLRDALFARVGQHAVRQLAILTFRHLHQLSLRFHLARRTGGLSRVIERGVKGIEAIVRFTILNGIPTVLEFAIMAAVIWYQFGFLYVVIVAVMIVAYVWFTIKTSNWRIGIRREMNDSDTDANSKAIDSLLNFETVKYFGNENMEAARFDVSMARYESAATKTWTSLSWLNFGQAVILGIGMAACMGLSAQAVLAGEQNIGDFVLINALLMQISIPLNFIGFLYREIRQGLADIESMFDLLMVPAEIEDKPDASPLKAVEGKIAFKNVRFHYDADRPILKGIDFEVPAGKTVAIVGPSGAGKSTISRLLFRFYDVTDGAVEIDGQDVRDVTQESVRQAIGMVPQDTVLFNDTIAYNIRYGRPDASDEEVREAARMAQIHDFIERLPQGYNAEVGERGLKLSGGEKQRVAIARTILKSPPILILDEATSALDTHTEREIQSALDEVSQDRTTLVIAHRLSTVVNADQIIVLEAGEIAERGTHQELLAKENGLYASMWARQREADEAEERLRAARENDELGIVTRGQRADYVPAK</sequence>
<dbReference type="InterPro" id="IPR036640">
    <property type="entry name" value="ABC1_TM_sf"/>
</dbReference>
<feature type="transmembrane region" description="Helical" evidence="9">
    <location>
        <begin position="95"/>
        <end position="119"/>
    </location>
</feature>
<proteinExistence type="inferred from homology"/>
<keyword evidence="5 12" id="KW-0067">ATP-binding</keyword>
<feature type="region of interest" description="Disordered" evidence="8">
    <location>
        <begin position="1"/>
        <end position="22"/>
    </location>
</feature>
<dbReference type="SMART" id="SM00382">
    <property type="entry name" value="AAA"/>
    <property type="match status" value="1"/>
</dbReference>
<dbReference type="GO" id="GO:0005886">
    <property type="term" value="C:plasma membrane"/>
    <property type="evidence" value="ECO:0007669"/>
    <property type="project" value="UniProtKB-SubCell"/>
</dbReference>
<dbReference type="CDD" id="cd03253">
    <property type="entry name" value="ABCC_ATM1_transporter"/>
    <property type="match status" value="1"/>
</dbReference>
<comment type="similarity">
    <text evidence="2">Belongs to the ABC transporter superfamily.</text>
</comment>
<evidence type="ECO:0000313" key="13">
    <source>
        <dbReference type="Proteomes" id="UP000004848"/>
    </source>
</evidence>
<dbReference type="InterPro" id="IPR003593">
    <property type="entry name" value="AAA+_ATPase"/>
</dbReference>
<dbReference type="GO" id="GO:0140359">
    <property type="term" value="F:ABC-type transporter activity"/>
    <property type="evidence" value="ECO:0007669"/>
    <property type="project" value="InterPro"/>
</dbReference>